<organism evidence="1">
    <name type="scientific">Emiliania huxleyi</name>
    <name type="common">Coccolithophore</name>
    <name type="synonym">Pontosphaera huxleyi</name>
    <dbReference type="NCBI Taxonomy" id="2903"/>
    <lineage>
        <taxon>Eukaryota</taxon>
        <taxon>Haptista</taxon>
        <taxon>Haptophyta</taxon>
        <taxon>Prymnesiophyceae</taxon>
        <taxon>Isochrysidales</taxon>
        <taxon>Noelaerhabdaceae</taxon>
        <taxon>Emiliania</taxon>
    </lineage>
</organism>
<reference evidence="1" key="1">
    <citation type="submission" date="2021-01" db="EMBL/GenBank/DDBJ databases">
        <authorList>
            <person name="Corre E."/>
            <person name="Pelletier E."/>
            <person name="Niang G."/>
            <person name="Scheremetjew M."/>
            <person name="Finn R."/>
            <person name="Kale V."/>
            <person name="Holt S."/>
            <person name="Cochrane G."/>
            <person name="Meng A."/>
            <person name="Brown T."/>
            <person name="Cohen L."/>
        </authorList>
    </citation>
    <scope>NUCLEOTIDE SEQUENCE</scope>
    <source>
        <strain evidence="1">379</strain>
    </source>
</reference>
<gene>
    <name evidence="1" type="ORF">EHUX00137_LOCUS41936</name>
</gene>
<proteinExistence type="predicted"/>
<dbReference type="AlphaFoldDB" id="A0A7S3TR94"/>
<dbReference type="EMBL" id="HBIR01053803">
    <property type="protein sequence ID" value="CAE0590234.1"/>
    <property type="molecule type" value="Transcribed_RNA"/>
</dbReference>
<name>A0A7S3TR94_EMIHU</name>
<sequence>MAVGPPPCPTPSDGLQQLSKRVKYCILVSAQPERVPRRPRRPRALPLGVGALRAPLGAAGVRVAVRRHPRLAAPPVAARGHGRVAREAVAVGANRLVAIERRRDWPLGRMEWVERAERTLVR</sequence>
<protein>
    <submittedName>
        <fullName evidence="1">Uncharacterized protein</fullName>
    </submittedName>
</protein>
<evidence type="ECO:0000313" key="1">
    <source>
        <dbReference type="EMBL" id="CAE0590234.1"/>
    </source>
</evidence>
<accession>A0A7S3TR94</accession>